<dbReference type="InterPro" id="IPR036388">
    <property type="entry name" value="WH-like_DNA-bd_sf"/>
</dbReference>
<dbReference type="SUPFAM" id="SSF46785">
    <property type="entry name" value="Winged helix' DNA-binding domain"/>
    <property type="match status" value="1"/>
</dbReference>
<dbReference type="PANTHER" id="PTHR33164">
    <property type="entry name" value="TRANSCRIPTIONAL REGULATOR, MARR FAMILY"/>
    <property type="match status" value="1"/>
</dbReference>
<protein>
    <submittedName>
        <fullName evidence="2">MarR family transcriptional regulator</fullName>
    </submittedName>
</protein>
<evidence type="ECO:0000313" key="3">
    <source>
        <dbReference type="Proteomes" id="UP001329313"/>
    </source>
</evidence>
<dbReference type="Pfam" id="PF12802">
    <property type="entry name" value="MarR_2"/>
    <property type="match status" value="1"/>
</dbReference>
<dbReference type="PRINTS" id="PR00598">
    <property type="entry name" value="HTHMARR"/>
</dbReference>
<sequence length="149" mass="16951">MRERDESILAVLRALRGLGDALDRMHGAMGEGMDMNQTDLRALRMMVERESRGEIVSPHDLARHLRISTASTSKLLDRLELAGHVERRPHPSDGRARIVVLTEHSRRTFFTHFGEHLETMGRIAREYSKPELATIAKFLRDMAGALDPR</sequence>
<evidence type="ECO:0000259" key="1">
    <source>
        <dbReference type="PROSITE" id="PS50995"/>
    </source>
</evidence>
<dbReference type="InterPro" id="IPR000835">
    <property type="entry name" value="HTH_MarR-typ"/>
</dbReference>
<dbReference type="EMBL" id="CP137080">
    <property type="protein sequence ID" value="WOQ70329.1"/>
    <property type="molecule type" value="Genomic_DNA"/>
</dbReference>
<accession>A0AAU0MJI6</accession>
<dbReference type="InterPro" id="IPR039422">
    <property type="entry name" value="MarR/SlyA-like"/>
</dbReference>
<dbReference type="KEGG" id="mliy:RYJ27_03715"/>
<name>A0AAU0MJI6_9MICO</name>
<reference evidence="2 3" key="1">
    <citation type="submission" date="2023-10" db="EMBL/GenBank/DDBJ databases">
        <title>Y20.</title>
        <authorList>
            <person name="Zhang G."/>
            <person name="Ding Y."/>
        </authorList>
    </citation>
    <scope>NUCLEOTIDE SEQUENCE [LARGE SCALE GENOMIC DNA]</scope>
    <source>
        <strain evidence="2 3">Y20</strain>
    </source>
</reference>
<feature type="domain" description="HTH marR-type" evidence="1">
    <location>
        <begin position="4"/>
        <end position="144"/>
    </location>
</feature>
<evidence type="ECO:0000313" key="2">
    <source>
        <dbReference type="EMBL" id="WOQ70329.1"/>
    </source>
</evidence>
<dbReference type="Gene3D" id="1.10.10.10">
    <property type="entry name" value="Winged helix-like DNA-binding domain superfamily/Winged helix DNA-binding domain"/>
    <property type="match status" value="1"/>
</dbReference>
<keyword evidence="3" id="KW-1185">Reference proteome</keyword>
<dbReference type="GO" id="GO:0003700">
    <property type="term" value="F:DNA-binding transcription factor activity"/>
    <property type="evidence" value="ECO:0007669"/>
    <property type="project" value="InterPro"/>
</dbReference>
<dbReference type="Proteomes" id="UP001329313">
    <property type="component" value="Chromosome"/>
</dbReference>
<dbReference type="InterPro" id="IPR036390">
    <property type="entry name" value="WH_DNA-bd_sf"/>
</dbReference>
<dbReference type="SMART" id="SM00347">
    <property type="entry name" value="HTH_MARR"/>
    <property type="match status" value="1"/>
</dbReference>
<organism evidence="2 3">
    <name type="scientific">Microbacterium limosum</name>
    <dbReference type="NCBI Taxonomy" id="3079935"/>
    <lineage>
        <taxon>Bacteria</taxon>
        <taxon>Bacillati</taxon>
        <taxon>Actinomycetota</taxon>
        <taxon>Actinomycetes</taxon>
        <taxon>Micrococcales</taxon>
        <taxon>Microbacteriaceae</taxon>
        <taxon>Microbacterium</taxon>
    </lineage>
</organism>
<dbReference type="AlphaFoldDB" id="A0AAU0MJI6"/>
<dbReference type="GO" id="GO:0006950">
    <property type="term" value="P:response to stress"/>
    <property type="evidence" value="ECO:0007669"/>
    <property type="project" value="TreeGrafter"/>
</dbReference>
<proteinExistence type="predicted"/>
<dbReference type="RefSeq" id="WP_330171410.1">
    <property type="nucleotide sequence ID" value="NZ_CP137080.1"/>
</dbReference>
<dbReference type="PANTHER" id="PTHR33164:SF43">
    <property type="entry name" value="HTH-TYPE TRANSCRIPTIONAL REPRESSOR YETL"/>
    <property type="match status" value="1"/>
</dbReference>
<dbReference type="PROSITE" id="PS50995">
    <property type="entry name" value="HTH_MARR_2"/>
    <property type="match status" value="1"/>
</dbReference>
<gene>
    <name evidence="2" type="ORF">RYJ27_03715</name>
</gene>